<keyword evidence="11" id="KW-0413">Isomerase</keyword>
<dbReference type="GO" id="GO:0006635">
    <property type="term" value="P:fatty acid beta-oxidation"/>
    <property type="evidence" value="ECO:0007669"/>
    <property type="project" value="UniProtKB-UniPathway"/>
</dbReference>
<evidence type="ECO:0000256" key="2">
    <source>
        <dbReference type="ARBA" id="ARBA00005005"/>
    </source>
</evidence>
<evidence type="ECO:0000256" key="15">
    <source>
        <dbReference type="RuleBase" id="RU003707"/>
    </source>
</evidence>
<comment type="caution">
    <text evidence="19">The sequence shown here is derived from an EMBL/GenBank/DDBJ whole genome shotgun (WGS) entry which is preliminary data.</text>
</comment>
<dbReference type="InterPro" id="IPR006176">
    <property type="entry name" value="3-OHacyl-CoA_DH_NAD-bd"/>
</dbReference>
<evidence type="ECO:0000313" key="19">
    <source>
        <dbReference type="EMBL" id="NNM74724.1"/>
    </source>
</evidence>
<dbReference type="CDD" id="cd06558">
    <property type="entry name" value="crotonase-like"/>
    <property type="match status" value="1"/>
</dbReference>
<keyword evidence="6" id="KW-0442">Lipid degradation</keyword>
<evidence type="ECO:0000256" key="5">
    <source>
        <dbReference type="ARBA" id="ARBA00022832"/>
    </source>
</evidence>
<keyword evidence="10" id="KW-0576">Peroxisome</keyword>
<evidence type="ECO:0000256" key="8">
    <source>
        <dbReference type="ARBA" id="ARBA00023027"/>
    </source>
</evidence>
<dbReference type="GO" id="GO:0003857">
    <property type="term" value="F:(3S)-3-hydroxyacyl-CoA dehydrogenase (NAD+) activity"/>
    <property type="evidence" value="ECO:0007669"/>
    <property type="project" value="UniProtKB-EC"/>
</dbReference>
<dbReference type="Gene3D" id="3.90.226.10">
    <property type="entry name" value="2-enoyl-CoA Hydratase, Chain A, domain 1"/>
    <property type="match status" value="1"/>
</dbReference>
<dbReference type="PROSITE" id="PS00166">
    <property type="entry name" value="ENOYL_COA_HYDRATASE"/>
    <property type="match status" value="1"/>
</dbReference>
<evidence type="ECO:0000256" key="10">
    <source>
        <dbReference type="ARBA" id="ARBA00023140"/>
    </source>
</evidence>
<keyword evidence="12" id="KW-0456">Lyase</keyword>
<comment type="pathway">
    <text evidence="2">Lipid metabolism; fatty acid beta-oxidation.</text>
</comment>
<evidence type="ECO:0000259" key="18">
    <source>
        <dbReference type="Pfam" id="PF02737"/>
    </source>
</evidence>
<dbReference type="InterPro" id="IPR029045">
    <property type="entry name" value="ClpP/crotonase-like_dom_sf"/>
</dbReference>
<evidence type="ECO:0000256" key="14">
    <source>
        <dbReference type="ARBA" id="ARBA00049556"/>
    </source>
</evidence>
<evidence type="ECO:0000313" key="20">
    <source>
        <dbReference type="Proteomes" id="UP000564885"/>
    </source>
</evidence>
<evidence type="ECO:0000256" key="13">
    <source>
        <dbReference type="ARBA" id="ARBA00023268"/>
    </source>
</evidence>
<dbReference type="InterPro" id="IPR001753">
    <property type="entry name" value="Enoyl-CoA_hydra/iso"/>
</dbReference>
<reference evidence="19 20" key="1">
    <citation type="submission" date="2020-04" db="EMBL/GenBank/DDBJ databases">
        <title>Enterovirga sp. isolate from soil.</title>
        <authorList>
            <person name="Chea S."/>
            <person name="Kim D.-U."/>
        </authorList>
    </citation>
    <scope>NUCLEOTIDE SEQUENCE [LARGE SCALE GENOMIC DNA]</scope>
    <source>
        <strain evidence="19 20">DB1703</strain>
    </source>
</reference>
<feature type="domain" description="3-hydroxyacyl-CoA dehydrogenase C-terminal" evidence="17">
    <location>
        <begin position="531"/>
        <end position="615"/>
    </location>
</feature>
<dbReference type="Gene3D" id="1.10.1040.50">
    <property type="match status" value="1"/>
</dbReference>
<dbReference type="Pfam" id="PF02737">
    <property type="entry name" value="3HCDH_N"/>
    <property type="match status" value="1"/>
</dbReference>
<dbReference type="SUPFAM" id="SSF51735">
    <property type="entry name" value="NAD(P)-binding Rossmann-fold domains"/>
    <property type="match status" value="1"/>
</dbReference>
<dbReference type="SUPFAM" id="SSF52096">
    <property type="entry name" value="ClpP/crotonase"/>
    <property type="match status" value="1"/>
</dbReference>
<dbReference type="InterPro" id="IPR006108">
    <property type="entry name" value="3HC_DH_C"/>
</dbReference>
<feature type="domain" description="3-hydroxyacyl-CoA dehydrogenase C-terminal" evidence="17">
    <location>
        <begin position="650"/>
        <end position="735"/>
    </location>
</feature>
<evidence type="ECO:0000256" key="1">
    <source>
        <dbReference type="ARBA" id="ARBA00004275"/>
    </source>
</evidence>
<accession>A0A849IA37</accession>
<dbReference type="Proteomes" id="UP000564885">
    <property type="component" value="Unassembled WGS sequence"/>
</dbReference>
<dbReference type="UniPathway" id="UPA00659"/>
<dbReference type="Pfam" id="PF00725">
    <property type="entry name" value="3HCDH"/>
    <property type="match status" value="2"/>
</dbReference>
<evidence type="ECO:0000256" key="6">
    <source>
        <dbReference type="ARBA" id="ARBA00022963"/>
    </source>
</evidence>
<keyword evidence="20" id="KW-1185">Reference proteome</keyword>
<dbReference type="FunFam" id="3.40.50.720:FF:000009">
    <property type="entry name" value="Fatty oxidation complex, alpha subunit"/>
    <property type="match status" value="1"/>
</dbReference>
<dbReference type="EMBL" id="JABEPP010000006">
    <property type="protein sequence ID" value="NNM74724.1"/>
    <property type="molecule type" value="Genomic_DNA"/>
</dbReference>
<protein>
    <submittedName>
        <fullName evidence="19">3-hydroxyacyl-CoA dehydrogenase</fullName>
    </submittedName>
</protein>
<dbReference type="GO" id="GO:0004300">
    <property type="term" value="F:enoyl-CoA hydratase activity"/>
    <property type="evidence" value="ECO:0007669"/>
    <property type="project" value="UniProtKB-ARBA"/>
</dbReference>
<proteinExistence type="inferred from homology"/>
<keyword evidence="13" id="KW-0511">Multifunctional enzyme</keyword>
<feature type="compositionally biased region" description="Polar residues" evidence="16">
    <location>
        <begin position="1"/>
        <end position="10"/>
    </location>
</feature>
<comment type="similarity">
    <text evidence="3">In the N-terminal section; belongs to the enoyl-CoA hydratase/isomerase family.</text>
</comment>
<dbReference type="InterPro" id="IPR018376">
    <property type="entry name" value="Enoyl-CoA_hyd/isom_CS"/>
</dbReference>
<dbReference type="Pfam" id="PF00378">
    <property type="entry name" value="ECH_1"/>
    <property type="match status" value="1"/>
</dbReference>
<evidence type="ECO:0000259" key="17">
    <source>
        <dbReference type="Pfam" id="PF00725"/>
    </source>
</evidence>
<dbReference type="GO" id="GO:0070403">
    <property type="term" value="F:NAD+ binding"/>
    <property type="evidence" value="ECO:0007669"/>
    <property type="project" value="InterPro"/>
</dbReference>
<name>A0A849IA37_9HYPH</name>
<evidence type="ECO:0000256" key="16">
    <source>
        <dbReference type="SAM" id="MobiDB-lite"/>
    </source>
</evidence>
<dbReference type="AlphaFoldDB" id="A0A849IA37"/>
<evidence type="ECO:0000256" key="12">
    <source>
        <dbReference type="ARBA" id="ARBA00023239"/>
    </source>
</evidence>
<dbReference type="PANTHER" id="PTHR23309:SF49">
    <property type="entry name" value="PEROXISOMAL BIFUNCTIONAL ENZYME"/>
    <property type="match status" value="1"/>
</dbReference>
<keyword evidence="7" id="KW-0560">Oxidoreductase</keyword>
<keyword evidence="8" id="KW-0520">NAD</keyword>
<evidence type="ECO:0000256" key="3">
    <source>
        <dbReference type="ARBA" id="ARBA00008750"/>
    </source>
</evidence>
<organism evidence="19 20">
    <name type="scientific">Enterovirga aerilata</name>
    <dbReference type="NCBI Taxonomy" id="2730920"/>
    <lineage>
        <taxon>Bacteria</taxon>
        <taxon>Pseudomonadati</taxon>
        <taxon>Pseudomonadota</taxon>
        <taxon>Alphaproteobacteria</taxon>
        <taxon>Hyphomicrobiales</taxon>
        <taxon>Methylobacteriaceae</taxon>
        <taxon>Enterovirga</taxon>
    </lineage>
</organism>
<comment type="catalytic activity">
    <reaction evidence="14">
        <text>a (3S)-3-hydroxyacyl-CoA + NAD(+) = a 3-oxoacyl-CoA + NADH + H(+)</text>
        <dbReference type="Rhea" id="RHEA:22432"/>
        <dbReference type="ChEBI" id="CHEBI:15378"/>
        <dbReference type="ChEBI" id="CHEBI:57318"/>
        <dbReference type="ChEBI" id="CHEBI:57540"/>
        <dbReference type="ChEBI" id="CHEBI:57945"/>
        <dbReference type="ChEBI" id="CHEBI:90726"/>
        <dbReference type="EC" id="1.1.1.35"/>
    </reaction>
</comment>
<comment type="subunit">
    <text evidence="4">Monomer.</text>
</comment>
<feature type="domain" description="3-hydroxyacyl-CoA dehydrogenase NAD binding" evidence="18">
    <location>
        <begin position="351"/>
        <end position="526"/>
    </location>
</feature>
<gene>
    <name evidence="19" type="ORF">HJG44_20390</name>
</gene>
<dbReference type="SUPFAM" id="SSF48179">
    <property type="entry name" value="6-phosphogluconate dehydrogenase C-terminal domain-like"/>
    <property type="match status" value="2"/>
</dbReference>
<comment type="similarity">
    <text evidence="15">Belongs to the enoyl-CoA hydratase/isomerase family.</text>
</comment>
<dbReference type="Gene3D" id="3.40.50.720">
    <property type="entry name" value="NAD(P)-binding Rossmann-like Domain"/>
    <property type="match status" value="1"/>
</dbReference>
<dbReference type="PANTHER" id="PTHR23309">
    <property type="entry name" value="3-HYDROXYACYL-COA DEHYROGENASE"/>
    <property type="match status" value="1"/>
</dbReference>
<evidence type="ECO:0000256" key="4">
    <source>
        <dbReference type="ARBA" id="ARBA00011245"/>
    </source>
</evidence>
<evidence type="ECO:0000256" key="9">
    <source>
        <dbReference type="ARBA" id="ARBA00023098"/>
    </source>
</evidence>
<keyword evidence="9" id="KW-0443">Lipid metabolism</keyword>
<evidence type="ECO:0000256" key="11">
    <source>
        <dbReference type="ARBA" id="ARBA00023235"/>
    </source>
</evidence>
<evidence type="ECO:0000256" key="7">
    <source>
        <dbReference type="ARBA" id="ARBA00023002"/>
    </source>
</evidence>
<feature type="region of interest" description="Disordered" evidence="16">
    <location>
        <begin position="1"/>
        <end position="21"/>
    </location>
</feature>
<dbReference type="InterPro" id="IPR036291">
    <property type="entry name" value="NAD(P)-bd_dom_sf"/>
</dbReference>
<dbReference type="FunFam" id="1.10.1040.50:FF:000006">
    <property type="entry name" value="Peroxisomal bifunctional enzyme"/>
    <property type="match status" value="1"/>
</dbReference>
<comment type="subcellular location">
    <subcellularLocation>
        <location evidence="1">Peroxisome</location>
    </subcellularLocation>
</comment>
<dbReference type="InterPro" id="IPR008927">
    <property type="entry name" value="6-PGluconate_DH-like_C_sf"/>
</dbReference>
<sequence length="741" mass="79982">MRRSVASSCLSKGPQGKVEPLRSSLAPAPILPIHASPEQPFNLGGSDVADTQSGVTDLKVEDGIAIVTVNNPPVNALGAAVRDGVAARMREAAADPATEAVVLICAGRTFFAGADITEFGKPPKGIPLGELVTLIEDMPKPVVAAIHGTALGGGLEMALGCHYRVAVPSARVGLPEVKLGILPGAGGTQRLPRIVGVERALEMITSGEHVPAPKAKEAGLIDELAPEEGLRQAALDFAKRLVAEGKGPRKVRDLSDKVEAARGKPEVFADFAKANARRFRGFEAPAACIEAVKAAVELPFEQGIAKERDLFLKLVAGTQSKAQRYVFFAEREVRKIPDLPDDTPTLPVNSVGIIGAGTMGGGIAMNFLNAGIPVTIVEMKQEALDRGLSVIRKNYEASAAKGRLKPEDVEKRMSLITGTLDFEALSTPDLVIEAVYENMDIKKDVFRRLDKIAKPGAILASNTSYLNVDEIASVTSRPESVIGMHFFSPANVMKLLEVVRAEKASKEVVATAVKLAPKIGKIGVLVGVCYGFVGNRMLAERQREANRLVEEGAMPWDVDRVLYEFGLPMGPFAMSDLAGLDIGWSRETSKGETLREKLCEMDRRGQKTGAGFYDYDANRKATPSPIVEQMVLDHSKQKGITRRQISDAEILERLIYPMINEGAKILEEGKAIRASDIDMVWINGYGWPVYRGGPMFYADTVGLENVLARMEQWEREIGPEFRPSDLLRRKVEAGETFTGAA</sequence>
<keyword evidence="5" id="KW-0276">Fatty acid metabolism</keyword>
<dbReference type="GO" id="GO:0016853">
    <property type="term" value="F:isomerase activity"/>
    <property type="evidence" value="ECO:0007669"/>
    <property type="project" value="UniProtKB-KW"/>
</dbReference>